<gene>
    <name evidence="1" type="ORF">UFOPK3516_01387</name>
</gene>
<accession>A0A6J7GLF7</accession>
<protein>
    <submittedName>
        <fullName evidence="1">Unannotated protein</fullName>
    </submittedName>
</protein>
<name>A0A6J7GLF7_9ZZZZ</name>
<evidence type="ECO:0000313" key="1">
    <source>
        <dbReference type="EMBL" id="CAB4909277.1"/>
    </source>
</evidence>
<sequence length="172" mass="19185">MPLIRLTDVPPTLLTWDPVPLELAREWCTALLANMPLRMSPSFMNFMQAEVRGAGITDTAEWIWLAKEFHAAGFTPKEWLQLTEDVLTDFRATPGYSASNDEYVPNGLITLAVGTNVANGGMIRLQAHHWIPWLQRTRAGETSLSVVTEMLKAHWGESATVIPFGEFTLCSL</sequence>
<reference evidence="1" key="1">
    <citation type="submission" date="2020-05" db="EMBL/GenBank/DDBJ databases">
        <authorList>
            <person name="Chiriac C."/>
            <person name="Salcher M."/>
            <person name="Ghai R."/>
            <person name="Kavagutti S V."/>
        </authorList>
    </citation>
    <scope>NUCLEOTIDE SEQUENCE</scope>
</reference>
<organism evidence="1">
    <name type="scientific">freshwater metagenome</name>
    <dbReference type="NCBI Taxonomy" id="449393"/>
    <lineage>
        <taxon>unclassified sequences</taxon>
        <taxon>metagenomes</taxon>
        <taxon>ecological metagenomes</taxon>
    </lineage>
</organism>
<proteinExistence type="predicted"/>
<dbReference type="EMBL" id="CAFBMB010000146">
    <property type="protein sequence ID" value="CAB4909277.1"/>
    <property type="molecule type" value="Genomic_DNA"/>
</dbReference>
<dbReference type="AlphaFoldDB" id="A0A6J7GLF7"/>